<dbReference type="EMBL" id="FOBF01000001">
    <property type="protein sequence ID" value="SEK32577.1"/>
    <property type="molecule type" value="Genomic_DNA"/>
</dbReference>
<evidence type="ECO:0000313" key="1">
    <source>
        <dbReference type="EMBL" id="SEK32577.1"/>
    </source>
</evidence>
<reference evidence="1 2" key="1">
    <citation type="submission" date="2016-10" db="EMBL/GenBank/DDBJ databases">
        <authorList>
            <person name="de Groot N.N."/>
        </authorList>
    </citation>
    <scope>NUCLEOTIDE SEQUENCE [LARGE SCALE GENOMIC DNA]</scope>
    <source>
        <strain evidence="1 2">DSM 43357</strain>
    </source>
</reference>
<organism evidence="1 2">
    <name type="scientific">Nonomuraea pusilla</name>
    <dbReference type="NCBI Taxonomy" id="46177"/>
    <lineage>
        <taxon>Bacteria</taxon>
        <taxon>Bacillati</taxon>
        <taxon>Actinomycetota</taxon>
        <taxon>Actinomycetes</taxon>
        <taxon>Streptosporangiales</taxon>
        <taxon>Streptosporangiaceae</taxon>
        <taxon>Nonomuraea</taxon>
    </lineage>
</organism>
<dbReference type="Proteomes" id="UP000198953">
    <property type="component" value="Unassembled WGS sequence"/>
</dbReference>
<sequence>MTTNQTSGGFIGDLAEAFAPPAAGGCCGAPASPSPASDTAQQADAVATACCGSTSAAQQAAQAGCCGQAPAPAATPAEAASTGCCG</sequence>
<evidence type="ECO:0000313" key="2">
    <source>
        <dbReference type="Proteomes" id="UP000198953"/>
    </source>
</evidence>
<protein>
    <submittedName>
        <fullName evidence="1">Uncharacterized protein</fullName>
    </submittedName>
</protein>
<accession>A0A1H7G532</accession>
<gene>
    <name evidence="1" type="ORF">SAMN05660976_00269</name>
</gene>
<dbReference type="RefSeq" id="WP_091097684.1">
    <property type="nucleotide sequence ID" value="NZ_FOBF01000001.1"/>
</dbReference>
<name>A0A1H7G532_9ACTN</name>
<proteinExistence type="predicted"/>
<dbReference type="AlphaFoldDB" id="A0A1H7G532"/>
<keyword evidence="2" id="KW-1185">Reference proteome</keyword>
<dbReference type="STRING" id="46177.SAMN05660976_00269"/>